<keyword evidence="1" id="KW-0805">Transcription regulation</keyword>
<evidence type="ECO:0000313" key="7">
    <source>
        <dbReference type="Proteomes" id="UP000612585"/>
    </source>
</evidence>
<organism evidence="6 7">
    <name type="scientific">Virgisporangium aurantiacum</name>
    <dbReference type="NCBI Taxonomy" id="175570"/>
    <lineage>
        <taxon>Bacteria</taxon>
        <taxon>Bacillati</taxon>
        <taxon>Actinomycetota</taxon>
        <taxon>Actinomycetes</taxon>
        <taxon>Micromonosporales</taxon>
        <taxon>Micromonosporaceae</taxon>
        <taxon>Virgisporangium</taxon>
    </lineage>
</organism>
<keyword evidence="3" id="KW-0804">Transcription</keyword>
<keyword evidence="7" id="KW-1185">Reference proteome</keyword>
<proteinExistence type="predicted"/>
<comment type="caution">
    <text evidence="6">The sequence shown here is derived from an EMBL/GenBank/DDBJ whole genome shotgun (WGS) entry which is preliminary data.</text>
</comment>
<dbReference type="InterPro" id="IPR009057">
    <property type="entry name" value="Homeodomain-like_sf"/>
</dbReference>
<dbReference type="InterPro" id="IPR036271">
    <property type="entry name" value="Tet_transcr_reg_TetR-rel_C_sf"/>
</dbReference>
<dbReference type="Proteomes" id="UP000612585">
    <property type="component" value="Unassembled WGS sequence"/>
</dbReference>
<dbReference type="EMBL" id="BOPG01000047">
    <property type="protein sequence ID" value="GIJ59564.1"/>
    <property type="molecule type" value="Genomic_DNA"/>
</dbReference>
<protein>
    <submittedName>
        <fullName evidence="6">TetR family transcriptional regulator</fullName>
    </submittedName>
</protein>
<sequence length="207" mass="21774">MPRTNDSRARTVRAAAELISERGVAGTGLRDVVAAAGTPRGSLSHHFPGGKDELVIEAVTWSALKLRERLDALAGGDPPATVAEVLAAMVRWWERGMLAVGFNGGCVVAATVVDGTGTDVRRAAQRAFESWIDPLTDIAEVDGLAPVDARRFAVTVVAAVEGALLLCRSGETLQPLHDVQSTMLTLAEALKTAPEPRGSGADQRENN</sequence>
<dbReference type="SUPFAM" id="SSF46689">
    <property type="entry name" value="Homeodomain-like"/>
    <property type="match status" value="1"/>
</dbReference>
<feature type="domain" description="HTH tetR-type" evidence="4">
    <location>
        <begin position="13"/>
        <end position="57"/>
    </location>
</feature>
<evidence type="ECO:0000256" key="1">
    <source>
        <dbReference type="ARBA" id="ARBA00023015"/>
    </source>
</evidence>
<dbReference type="AlphaFoldDB" id="A0A8J3Z8Z0"/>
<dbReference type="PANTHER" id="PTHR47506:SF3">
    <property type="entry name" value="HTH-TYPE TRANSCRIPTIONAL REGULATOR LMRA"/>
    <property type="match status" value="1"/>
</dbReference>
<dbReference type="Pfam" id="PF00440">
    <property type="entry name" value="TetR_N"/>
    <property type="match status" value="1"/>
</dbReference>
<keyword evidence="2" id="KW-0238">DNA-binding</keyword>
<evidence type="ECO:0000259" key="5">
    <source>
        <dbReference type="Pfam" id="PF21993"/>
    </source>
</evidence>
<evidence type="ECO:0000313" key="6">
    <source>
        <dbReference type="EMBL" id="GIJ59564.1"/>
    </source>
</evidence>
<dbReference type="PANTHER" id="PTHR47506">
    <property type="entry name" value="TRANSCRIPTIONAL REGULATORY PROTEIN"/>
    <property type="match status" value="1"/>
</dbReference>
<evidence type="ECO:0000256" key="3">
    <source>
        <dbReference type="ARBA" id="ARBA00023163"/>
    </source>
</evidence>
<gene>
    <name evidence="6" type="ORF">Vau01_070800</name>
</gene>
<dbReference type="SUPFAM" id="SSF48498">
    <property type="entry name" value="Tetracyclin repressor-like, C-terminal domain"/>
    <property type="match status" value="1"/>
</dbReference>
<name>A0A8J3Z8Z0_9ACTN</name>
<dbReference type="Pfam" id="PF21993">
    <property type="entry name" value="TetR_C_13_2"/>
    <property type="match status" value="1"/>
</dbReference>
<reference evidence="6" key="1">
    <citation type="submission" date="2021-01" db="EMBL/GenBank/DDBJ databases">
        <title>Whole genome shotgun sequence of Virgisporangium aurantiacum NBRC 16421.</title>
        <authorList>
            <person name="Komaki H."/>
            <person name="Tamura T."/>
        </authorList>
    </citation>
    <scope>NUCLEOTIDE SEQUENCE</scope>
    <source>
        <strain evidence="6">NBRC 16421</strain>
    </source>
</reference>
<evidence type="ECO:0000259" key="4">
    <source>
        <dbReference type="Pfam" id="PF00440"/>
    </source>
</evidence>
<dbReference type="Gene3D" id="1.10.357.10">
    <property type="entry name" value="Tetracycline Repressor, domain 2"/>
    <property type="match status" value="1"/>
</dbReference>
<accession>A0A8J3Z8Z0</accession>
<evidence type="ECO:0000256" key="2">
    <source>
        <dbReference type="ARBA" id="ARBA00023125"/>
    </source>
</evidence>
<dbReference type="InterPro" id="IPR054156">
    <property type="entry name" value="YxaF_TetR_C"/>
</dbReference>
<dbReference type="RefSeq" id="WP_204002119.1">
    <property type="nucleotide sequence ID" value="NZ_BOPG01000047.1"/>
</dbReference>
<dbReference type="GO" id="GO:0003677">
    <property type="term" value="F:DNA binding"/>
    <property type="evidence" value="ECO:0007669"/>
    <property type="project" value="UniProtKB-KW"/>
</dbReference>
<feature type="domain" description="Transcriptional regulator LmrA/YxaF-like C-terminal" evidence="5">
    <location>
        <begin position="83"/>
        <end position="180"/>
    </location>
</feature>
<dbReference type="InterPro" id="IPR001647">
    <property type="entry name" value="HTH_TetR"/>
</dbReference>